<evidence type="ECO:0000256" key="1">
    <source>
        <dbReference type="SAM" id="Phobius"/>
    </source>
</evidence>
<dbReference type="Proteomes" id="UP000255517">
    <property type="component" value="Unassembled WGS sequence"/>
</dbReference>
<feature type="transmembrane region" description="Helical" evidence="1">
    <location>
        <begin position="96"/>
        <end position="115"/>
    </location>
</feature>
<evidence type="ECO:0000313" key="3">
    <source>
        <dbReference type="Proteomes" id="UP000255517"/>
    </source>
</evidence>
<name>A0A379C2G4_9FIRM</name>
<keyword evidence="1" id="KW-0812">Transmembrane</keyword>
<protein>
    <submittedName>
        <fullName evidence="2">Uncharacterized protein</fullName>
    </submittedName>
</protein>
<accession>A0A379C2G4</accession>
<dbReference type="STRING" id="1122949.GCA_000378725_00112"/>
<reference evidence="2 3" key="1">
    <citation type="submission" date="2018-06" db="EMBL/GenBank/DDBJ databases">
        <authorList>
            <consortium name="Pathogen Informatics"/>
            <person name="Doyle S."/>
        </authorList>
    </citation>
    <scope>NUCLEOTIDE SEQUENCE [LARGE SCALE GENOMIC DNA]</scope>
    <source>
        <strain evidence="2 3">NCTC13149</strain>
    </source>
</reference>
<gene>
    <name evidence="2" type="ORF">NCTC13149_00041</name>
</gene>
<evidence type="ECO:0000313" key="2">
    <source>
        <dbReference type="EMBL" id="SUB56271.1"/>
    </source>
</evidence>
<sequence>MKKFSKIISYSFITFLYLISDLILNRFSIYFKKSFDHKFFISSLLVQAFQIILLGYFLNLFAVDIKNLSKKTLIFTFLTAFILLAIISLSQNIDHVYKILFLLLILMGQILAEFLRKIKK</sequence>
<organism evidence="2 3">
    <name type="scientific">Peptoniphilus lacrimalis</name>
    <dbReference type="NCBI Taxonomy" id="33031"/>
    <lineage>
        <taxon>Bacteria</taxon>
        <taxon>Bacillati</taxon>
        <taxon>Bacillota</taxon>
        <taxon>Tissierellia</taxon>
        <taxon>Tissierellales</taxon>
        <taxon>Peptoniphilaceae</taxon>
        <taxon>Peptoniphilus</taxon>
    </lineage>
</organism>
<keyword evidence="1" id="KW-0472">Membrane</keyword>
<proteinExistence type="predicted"/>
<dbReference type="AlphaFoldDB" id="A0A379C2G4"/>
<keyword evidence="1" id="KW-1133">Transmembrane helix</keyword>
<feature type="transmembrane region" description="Helical" evidence="1">
    <location>
        <begin position="7"/>
        <end position="27"/>
    </location>
</feature>
<feature type="transmembrane region" description="Helical" evidence="1">
    <location>
        <begin position="73"/>
        <end position="90"/>
    </location>
</feature>
<feature type="transmembrane region" description="Helical" evidence="1">
    <location>
        <begin position="39"/>
        <end position="61"/>
    </location>
</feature>
<dbReference type="EMBL" id="UGSZ01000001">
    <property type="protein sequence ID" value="SUB56271.1"/>
    <property type="molecule type" value="Genomic_DNA"/>
</dbReference>